<dbReference type="RefSeq" id="WP_409966598.1">
    <property type="nucleotide sequence ID" value="NZ_CP144143.1"/>
</dbReference>
<gene>
    <name evidence="2" type="ORF">PIECOFPK_00875</name>
</gene>
<keyword evidence="1" id="KW-0732">Signal</keyword>
<feature type="chain" id="PRO_5046921297" evidence="1">
    <location>
        <begin position="21"/>
        <end position="235"/>
    </location>
</feature>
<proteinExistence type="predicted"/>
<sequence>MKQKTIIIITGILLSVTCCAQNQYFQRYDDSILLKKDNDALIDDFEVMIKQVSPTFSFNGLSTEIPDRFMPGMYLHRTNKIYHITWQTGWPPMQNFLTKITGTTDSAQLMGMLFFHGFYFPHEVGHALQYHTQMVPDNKYDEEYEANVMAVLYWRSKGRYQELQQCLTLARKVLAHLKNPVPENEDQKTYITQHYDELLKDPFQYGYIQFSQIAQILEDTTLPDFKTYVKRYFDK</sequence>
<name>A0ABZ2EIS1_9BACT</name>
<keyword evidence="3" id="KW-1185">Reference proteome</keyword>
<dbReference type="Proteomes" id="UP001321305">
    <property type="component" value="Chromosome"/>
</dbReference>
<evidence type="ECO:0000256" key="1">
    <source>
        <dbReference type="SAM" id="SignalP"/>
    </source>
</evidence>
<feature type="signal peptide" evidence="1">
    <location>
        <begin position="1"/>
        <end position="20"/>
    </location>
</feature>
<evidence type="ECO:0000313" key="3">
    <source>
        <dbReference type="Proteomes" id="UP001321305"/>
    </source>
</evidence>
<protein>
    <submittedName>
        <fullName evidence="2">Uncharacterized protein</fullName>
    </submittedName>
</protein>
<dbReference type="EMBL" id="CP144143">
    <property type="protein sequence ID" value="WWC83164.1"/>
    <property type="molecule type" value="Genomic_DNA"/>
</dbReference>
<reference evidence="3" key="1">
    <citation type="submission" date="2024-01" db="EMBL/GenBank/DDBJ databases">
        <title>Mycovorax composti gen. nov. sp. nov., a member of the family Chitinophagaceae isolated from button mushroom compost.</title>
        <authorList>
            <person name="Thai M."/>
            <person name="Bell T.L."/>
            <person name="Kertesz M.A."/>
        </authorList>
    </citation>
    <scope>NUCLEOTIDE SEQUENCE [LARGE SCALE GENOMIC DNA]</scope>
    <source>
        <strain evidence="3">C216</strain>
    </source>
</reference>
<evidence type="ECO:0000313" key="2">
    <source>
        <dbReference type="EMBL" id="WWC83164.1"/>
    </source>
</evidence>
<accession>A0ABZ2EIS1</accession>
<organism evidence="2 3">
    <name type="scientific">Mycovorax composti</name>
    <dbReference type="NCBI Taxonomy" id="2962693"/>
    <lineage>
        <taxon>Bacteria</taxon>
        <taxon>Pseudomonadati</taxon>
        <taxon>Bacteroidota</taxon>
        <taxon>Chitinophagia</taxon>
        <taxon>Chitinophagales</taxon>
        <taxon>Chitinophagaceae</taxon>
        <taxon>Mycovorax</taxon>
    </lineage>
</organism>